<sequence>MAERLRRWATVVAATGAALALVAPGAQAAPEASSDSGSYCVIVYGKASEGQNSPERFRHCSTSSIEDARSQMRAWSAHTATRNLLRPAEPARIMLWYPDANYGGKHTEIWGDDGPCDSAGYRLEPDDWWQKNLSSIWGDSNCTRATLYNRALTERSNERFITPYARGGTNLDQFNDNVGRIQAFHRS</sequence>
<organism evidence="2 3">
    <name type="scientific">Longimycelium tulufanense</name>
    <dbReference type="NCBI Taxonomy" id="907463"/>
    <lineage>
        <taxon>Bacteria</taxon>
        <taxon>Bacillati</taxon>
        <taxon>Actinomycetota</taxon>
        <taxon>Actinomycetes</taxon>
        <taxon>Pseudonocardiales</taxon>
        <taxon>Pseudonocardiaceae</taxon>
        <taxon>Longimycelium</taxon>
    </lineage>
</organism>
<reference evidence="2" key="2">
    <citation type="submission" date="2020-09" db="EMBL/GenBank/DDBJ databases">
        <authorList>
            <person name="Sun Q."/>
            <person name="Zhou Y."/>
        </authorList>
    </citation>
    <scope>NUCLEOTIDE SEQUENCE</scope>
    <source>
        <strain evidence="2">CGMCC 4.5737</strain>
    </source>
</reference>
<comment type="caution">
    <text evidence="2">The sequence shown here is derived from an EMBL/GenBank/DDBJ whole genome shotgun (WGS) entry which is preliminary data.</text>
</comment>
<dbReference type="EMBL" id="BMMK01000053">
    <property type="protein sequence ID" value="GGM81658.1"/>
    <property type="molecule type" value="Genomic_DNA"/>
</dbReference>
<accession>A0A8J3FYF7</accession>
<protein>
    <submittedName>
        <fullName evidence="2">Uncharacterized protein</fullName>
    </submittedName>
</protein>
<evidence type="ECO:0000313" key="2">
    <source>
        <dbReference type="EMBL" id="GGM81658.1"/>
    </source>
</evidence>
<evidence type="ECO:0000313" key="3">
    <source>
        <dbReference type="Proteomes" id="UP000637578"/>
    </source>
</evidence>
<feature type="signal peptide" evidence="1">
    <location>
        <begin position="1"/>
        <end position="28"/>
    </location>
</feature>
<name>A0A8J3FYF7_9PSEU</name>
<evidence type="ECO:0000256" key="1">
    <source>
        <dbReference type="SAM" id="SignalP"/>
    </source>
</evidence>
<dbReference type="AlphaFoldDB" id="A0A8J3FYF7"/>
<proteinExistence type="predicted"/>
<reference evidence="2" key="1">
    <citation type="journal article" date="2014" name="Int. J. Syst. Evol. Microbiol.">
        <title>Complete genome sequence of Corynebacterium casei LMG S-19264T (=DSM 44701T), isolated from a smear-ripened cheese.</title>
        <authorList>
            <consortium name="US DOE Joint Genome Institute (JGI-PGF)"/>
            <person name="Walter F."/>
            <person name="Albersmeier A."/>
            <person name="Kalinowski J."/>
            <person name="Ruckert C."/>
        </authorList>
    </citation>
    <scope>NUCLEOTIDE SEQUENCE</scope>
    <source>
        <strain evidence="2">CGMCC 4.5737</strain>
    </source>
</reference>
<feature type="chain" id="PRO_5035266822" evidence="1">
    <location>
        <begin position="29"/>
        <end position="187"/>
    </location>
</feature>
<dbReference type="Proteomes" id="UP000637578">
    <property type="component" value="Unassembled WGS sequence"/>
</dbReference>
<gene>
    <name evidence="2" type="ORF">GCM10012275_60380</name>
</gene>
<dbReference type="RefSeq" id="WP_189061833.1">
    <property type="nucleotide sequence ID" value="NZ_BMMK01000053.1"/>
</dbReference>
<keyword evidence="1" id="KW-0732">Signal</keyword>
<keyword evidence="3" id="KW-1185">Reference proteome</keyword>